<dbReference type="AlphaFoldDB" id="A0A0L0FJC9"/>
<name>A0A0L0FJC9_9EUKA</name>
<feature type="non-terminal residue" evidence="1">
    <location>
        <position position="1"/>
    </location>
</feature>
<sequence length="82" mass="9193">SSLNVFYAINPSPCGLVSPRRFVWNFFRVENEYVNDCLQFHSVLVQAGVISSEGAAPGINKETYAMLRAEHNRKQPPTTQPP</sequence>
<evidence type="ECO:0000313" key="1">
    <source>
        <dbReference type="EMBL" id="KNC76113.1"/>
    </source>
</evidence>
<dbReference type="OrthoDB" id="9970435at2759"/>
<proteinExistence type="predicted"/>
<accession>A0A0L0FJC9</accession>
<organism evidence="1 2">
    <name type="scientific">Sphaeroforma arctica JP610</name>
    <dbReference type="NCBI Taxonomy" id="667725"/>
    <lineage>
        <taxon>Eukaryota</taxon>
        <taxon>Ichthyosporea</taxon>
        <taxon>Ichthyophonida</taxon>
        <taxon>Sphaeroforma</taxon>
    </lineage>
</organism>
<dbReference type="RefSeq" id="XP_014150015.1">
    <property type="nucleotide sequence ID" value="XM_014294540.1"/>
</dbReference>
<dbReference type="GeneID" id="25911879"/>
<protein>
    <submittedName>
        <fullName evidence="1">Uncharacterized protein</fullName>
    </submittedName>
</protein>
<keyword evidence="2" id="KW-1185">Reference proteome</keyword>
<evidence type="ECO:0000313" key="2">
    <source>
        <dbReference type="Proteomes" id="UP000054560"/>
    </source>
</evidence>
<reference evidence="1 2" key="1">
    <citation type="submission" date="2011-02" db="EMBL/GenBank/DDBJ databases">
        <title>The Genome Sequence of Sphaeroforma arctica JP610.</title>
        <authorList>
            <consortium name="The Broad Institute Genome Sequencing Platform"/>
            <person name="Russ C."/>
            <person name="Cuomo C."/>
            <person name="Young S.K."/>
            <person name="Zeng Q."/>
            <person name="Gargeya S."/>
            <person name="Alvarado L."/>
            <person name="Berlin A."/>
            <person name="Chapman S.B."/>
            <person name="Chen Z."/>
            <person name="Freedman E."/>
            <person name="Gellesch M."/>
            <person name="Goldberg J."/>
            <person name="Griggs A."/>
            <person name="Gujja S."/>
            <person name="Heilman E."/>
            <person name="Heiman D."/>
            <person name="Howarth C."/>
            <person name="Mehta T."/>
            <person name="Neiman D."/>
            <person name="Pearson M."/>
            <person name="Roberts A."/>
            <person name="Saif S."/>
            <person name="Shea T."/>
            <person name="Shenoy N."/>
            <person name="Sisk P."/>
            <person name="Stolte C."/>
            <person name="Sykes S."/>
            <person name="White J."/>
            <person name="Yandava C."/>
            <person name="Burger G."/>
            <person name="Gray M.W."/>
            <person name="Holland P.W.H."/>
            <person name="King N."/>
            <person name="Lang F.B.F."/>
            <person name="Roger A.J."/>
            <person name="Ruiz-Trillo I."/>
            <person name="Haas B."/>
            <person name="Nusbaum C."/>
            <person name="Birren B."/>
        </authorList>
    </citation>
    <scope>NUCLEOTIDE SEQUENCE [LARGE SCALE GENOMIC DNA]</scope>
    <source>
        <strain evidence="1 2">JP610</strain>
    </source>
</reference>
<dbReference type="Proteomes" id="UP000054560">
    <property type="component" value="Unassembled WGS sequence"/>
</dbReference>
<dbReference type="EMBL" id="KQ243252">
    <property type="protein sequence ID" value="KNC76113.1"/>
    <property type="molecule type" value="Genomic_DNA"/>
</dbReference>
<gene>
    <name evidence="1" type="ORF">SARC_11375</name>
</gene>